<dbReference type="SUPFAM" id="SSF49265">
    <property type="entry name" value="Fibronectin type III"/>
    <property type="match status" value="1"/>
</dbReference>
<dbReference type="InterPro" id="IPR013783">
    <property type="entry name" value="Ig-like_fold"/>
</dbReference>
<name>A0ABD0YBR5_9HEMI</name>
<proteinExistence type="predicted"/>
<dbReference type="EMBL" id="JBFDAA010000010">
    <property type="protein sequence ID" value="KAL1124765.1"/>
    <property type="molecule type" value="Genomic_DNA"/>
</dbReference>
<dbReference type="InterPro" id="IPR003961">
    <property type="entry name" value="FN3_dom"/>
</dbReference>
<evidence type="ECO:0000256" key="8">
    <source>
        <dbReference type="SAM" id="Phobius"/>
    </source>
</evidence>
<dbReference type="SMART" id="SM00408">
    <property type="entry name" value="IGc2"/>
    <property type="match status" value="7"/>
</dbReference>
<dbReference type="Gene3D" id="2.60.40.10">
    <property type="entry name" value="Immunoglobulins"/>
    <property type="match status" value="10"/>
</dbReference>
<evidence type="ECO:0000256" key="6">
    <source>
        <dbReference type="ARBA" id="ARBA00023319"/>
    </source>
</evidence>
<keyword evidence="8" id="KW-0812">Transmembrane</keyword>
<evidence type="ECO:0000256" key="7">
    <source>
        <dbReference type="SAM" id="MobiDB-lite"/>
    </source>
</evidence>
<dbReference type="FunFam" id="2.60.40.10:FF:000405">
    <property type="entry name" value="nephrin isoform X1"/>
    <property type="match status" value="2"/>
</dbReference>
<feature type="domain" description="Ig-like" evidence="9">
    <location>
        <begin position="261"/>
        <end position="358"/>
    </location>
</feature>
<feature type="transmembrane region" description="Helical" evidence="8">
    <location>
        <begin position="974"/>
        <end position="995"/>
    </location>
</feature>
<dbReference type="Pfam" id="PF00041">
    <property type="entry name" value="fn3"/>
    <property type="match status" value="1"/>
</dbReference>
<feature type="domain" description="Ig-like" evidence="9">
    <location>
        <begin position="749"/>
        <end position="846"/>
    </location>
</feature>
<evidence type="ECO:0000256" key="1">
    <source>
        <dbReference type="ARBA" id="ARBA00004479"/>
    </source>
</evidence>
<organism evidence="11 12">
    <name type="scientific">Ranatra chinensis</name>
    <dbReference type="NCBI Taxonomy" id="642074"/>
    <lineage>
        <taxon>Eukaryota</taxon>
        <taxon>Metazoa</taxon>
        <taxon>Ecdysozoa</taxon>
        <taxon>Arthropoda</taxon>
        <taxon>Hexapoda</taxon>
        <taxon>Insecta</taxon>
        <taxon>Pterygota</taxon>
        <taxon>Neoptera</taxon>
        <taxon>Paraneoptera</taxon>
        <taxon>Hemiptera</taxon>
        <taxon>Heteroptera</taxon>
        <taxon>Panheteroptera</taxon>
        <taxon>Nepomorpha</taxon>
        <taxon>Nepidae</taxon>
        <taxon>Ranatrinae</taxon>
        <taxon>Ranatra</taxon>
    </lineage>
</organism>
<dbReference type="SMART" id="SM00409">
    <property type="entry name" value="IG"/>
    <property type="match status" value="7"/>
</dbReference>
<dbReference type="Pfam" id="PF13927">
    <property type="entry name" value="Ig_3"/>
    <property type="match status" value="3"/>
</dbReference>
<dbReference type="InterPro" id="IPR036179">
    <property type="entry name" value="Ig-like_dom_sf"/>
</dbReference>
<dbReference type="AlphaFoldDB" id="A0ABD0YBR5"/>
<dbReference type="PROSITE" id="PS50835">
    <property type="entry name" value="IG_LIKE"/>
    <property type="match status" value="8"/>
</dbReference>
<accession>A0ABD0YBR5</accession>
<feature type="non-terminal residue" evidence="11">
    <location>
        <position position="1"/>
    </location>
</feature>
<dbReference type="CDD" id="cd00063">
    <property type="entry name" value="FN3"/>
    <property type="match status" value="1"/>
</dbReference>
<protein>
    <recommendedName>
        <fullName evidence="13">Nephrin</fullName>
    </recommendedName>
</protein>
<reference evidence="11 12" key="1">
    <citation type="submission" date="2024-07" db="EMBL/GenBank/DDBJ databases">
        <title>Chromosome-level genome assembly of the water stick insect Ranatra chinensis (Heteroptera: Nepidae).</title>
        <authorList>
            <person name="Liu X."/>
        </authorList>
    </citation>
    <scope>NUCLEOTIDE SEQUENCE [LARGE SCALE GENOMIC DNA]</scope>
    <source>
        <strain evidence="11">Cailab_2021Rc</strain>
        <tissue evidence="11">Muscle</tissue>
    </source>
</reference>
<keyword evidence="8" id="KW-1133">Transmembrane helix</keyword>
<dbReference type="GO" id="GO:0016020">
    <property type="term" value="C:membrane"/>
    <property type="evidence" value="ECO:0007669"/>
    <property type="project" value="UniProtKB-SubCell"/>
</dbReference>
<evidence type="ECO:0000313" key="11">
    <source>
        <dbReference type="EMBL" id="KAL1124765.1"/>
    </source>
</evidence>
<dbReference type="SUPFAM" id="SSF48726">
    <property type="entry name" value="Immunoglobulin"/>
    <property type="match status" value="7"/>
</dbReference>
<keyword evidence="2" id="KW-0677">Repeat</keyword>
<evidence type="ECO:0000256" key="2">
    <source>
        <dbReference type="ARBA" id="ARBA00022737"/>
    </source>
</evidence>
<keyword evidence="12" id="KW-1185">Reference proteome</keyword>
<gene>
    <name evidence="11" type="ORF">AAG570_001386</name>
</gene>
<feature type="domain" description="Ig-like" evidence="9">
    <location>
        <begin position="167"/>
        <end position="254"/>
    </location>
</feature>
<feature type="region of interest" description="Disordered" evidence="7">
    <location>
        <begin position="944"/>
        <end position="969"/>
    </location>
</feature>
<dbReference type="InterPro" id="IPR013098">
    <property type="entry name" value="Ig_I-set"/>
</dbReference>
<comment type="caution">
    <text evidence="11">The sequence shown here is derived from an EMBL/GenBank/DDBJ whole genome shotgun (WGS) entry which is preliminary data.</text>
</comment>
<dbReference type="InterPro" id="IPR003599">
    <property type="entry name" value="Ig_sub"/>
</dbReference>
<evidence type="ECO:0000256" key="3">
    <source>
        <dbReference type="ARBA" id="ARBA00023136"/>
    </source>
</evidence>
<dbReference type="GO" id="GO:0030154">
    <property type="term" value="P:cell differentiation"/>
    <property type="evidence" value="ECO:0007669"/>
    <property type="project" value="UniProtKB-ARBA"/>
</dbReference>
<dbReference type="InterPro" id="IPR013162">
    <property type="entry name" value="CD80_C2-set"/>
</dbReference>
<dbReference type="SMART" id="SM00060">
    <property type="entry name" value="FN3"/>
    <property type="match status" value="1"/>
</dbReference>
<feature type="region of interest" description="Disordered" evidence="7">
    <location>
        <begin position="1035"/>
        <end position="1060"/>
    </location>
</feature>
<evidence type="ECO:0000313" key="12">
    <source>
        <dbReference type="Proteomes" id="UP001558652"/>
    </source>
</evidence>
<dbReference type="PANTHER" id="PTHR11640">
    <property type="entry name" value="NEPHRIN"/>
    <property type="match status" value="1"/>
</dbReference>
<dbReference type="InterPro" id="IPR003598">
    <property type="entry name" value="Ig_sub2"/>
</dbReference>
<evidence type="ECO:0000259" key="9">
    <source>
        <dbReference type="PROSITE" id="PS50835"/>
    </source>
</evidence>
<dbReference type="InterPro" id="IPR051275">
    <property type="entry name" value="Cell_adhesion_signaling"/>
</dbReference>
<evidence type="ECO:0008006" key="13">
    <source>
        <dbReference type="Google" id="ProtNLM"/>
    </source>
</evidence>
<keyword evidence="6" id="KW-0393">Immunoglobulin domain</keyword>
<keyword evidence="4" id="KW-1015">Disulfide bond</keyword>
<dbReference type="Proteomes" id="UP001558652">
    <property type="component" value="Unassembled WGS sequence"/>
</dbReference>
<dbReference type="Pfam" id="PF07679">
    <property type="entry name" value="I-set"/>
    <property type="match status" value="3"/>
</dbReference>
<evidence type="ECO:0000256" key="4">
    <source>
        <dbReference type="ARBA" id="ARBA00023157"/>
    </source>
</evidence>
<dbReference type="GO" id="GO:0009653">
    <property type="term" value="P:anatomical structure morphogenesis"/>
    <property type="evidence" value="ECO:0007669"/>
    <property type="project" value="UniProtKB-ARBA"/>
</dbReference>
<feature type="domain" description="Fibronectin type-III" evidence="10">
    <location>
        <begin position="853"/>
        <end position="950"/>
    </location>
</feature>
<feature type="domain" description="Ig-like" evidence="9">
    <location>
        <begin position="655"/>
        <end position="740"/>
    </location>
</feature>
<keyword evidence="3 8" id="KW-0472">Membrane</keyword>
<dbReference type="PANTHER" id="PTHR11640:SF31">
    <property type="entry name" value="IRREGULAR CHIASM C-ROUGHEST PROTEIN-RELATED"/>
    <property type="match status" value="1"/>
</dbReference>
<feature type="domain" description="Ig-like" evidence="9">
    <location>
        <begin position="50"/>
        <end position="155"/>
    </location>
</feature>
<dbReference type="InterPro" id="IPR036116">
    <property type="entry name" value="FN3_sf"/>
</dbReference>
<dbReference type="FunFam" id="2.60.40.10:FF:000032">
    <property type="entry name" value="palladin isoform X1"/>
    <property type="match status" value="1"/>
</dbReference>
<dbReference type="InterPro" id="IPR007110">
    <property type="entry name" value="Ig-like_dom"/>
</dbReference>
<feature type="domain" description="Ig-like" evidence="9">
    <location>
        <begin position="460"/>
        <end position="551"/>
    </location>
</feature>
<dbReference type="Pfam" id="PF08205">
    <property type="entry name" value="C2-set_2"/>
    <property type="match status" value="2"/>
</dbReference>
<dbReference type="InterPro" id="IPR003006">
    <property type="entry name" value="Ig/MHC_CS"/>
</dbReference>
<comment type="subcellular location">
    <subcellularLocation>
        <location evidence="1">Membrane</location>
        <topology evidence="1">Single-pass type I membrane protein</topology>
    </subcellularLocation>
</comment>
<feature type="domain" description="Ig-like" evidence="9">
    <location>
        <begin position="562"/>
        <end position="650"/>
    </location>
</feature>
<evidence type="ECO:0000259" key="10">
    <source>
        <dbReference type="PROSITE" id="PS50853"/>
    </source>
</evidence>
<sequence>VVGDSKNGAFNLRVVNASLEDDAEFQCQVGPNGNNKPIRANARLSVISPPSSIEMVNHSPNSKIEIKENEEFQLECLVKNSKPAAKIIWYRGHVELKLDKREDKVTEVDIPSKKAKRYNVSSKIKLQPTAEDDYADYTCEARHEALLPDMPLRVTVQLSVLYPPGLPYIEGYTAGETIRRGQTMELVCRSRGGNPPAQLIWYRNGEQTRMTYRTAGRLSENIYTFTADTSDNKAKYRCEASNVMSPSPLKAEVQLIVLFAPSQVTISGPTEARVGEVVSLSCTTAPSNPPADIKWMIGGRQVRNATQRTVVAGTAGAGWVTTSNTTALMPTDQRSLVVICHGLNRQLTENIVSTHTINVLYPPGQPMISGYTRGSHIAVGTVQKISCISSGGNPLATLTWYKNDKRINSVSKVTDRSISAEVTILANVTDNEAIYKCEASNSATEIPLIETIQLSVHFAPEHVRIRKDPEEMRSGTLATLTCDASSSNPPAILSWWREGIPVTEGITNTTKPGLHGGTVSSIQMKLNVTPEIDKLIYTCQATNTALQRSVHDALTMHVLYKPVFTEVGDTELVGIEGSSLVIGAQAVGHPPAISYTWTKDRSPLMPLSTYHLVVEGPLLNFTRLNRSDTGVYTCEAVNSEGSTSVVYNLTVQYGSSVLATSEAVSVSVGEDAELWCRVDGWPLTTEHQQEMNGRRGASSNTSTAWNNRTSYLIVRSVTREDTGQFQCTVNNGLGNQSSATVYLIVRHKPEIDESPSLSKAASNSGDTGRLVCRVSSAPQANFTWSREGSVITPDISHKYLIEYKQIDAVHFESVLKIRSVELSDYGRYECVARNELGFASTTVRLSVTTVPDPPTSLAVHNISHDSLTLGWVPGFDGGLPATYRLRYRQASVPNANYRNICRYEDTGNATRYVVTGLELGTQYVFSVMAQNRLGSSRYLPDNLKATTSNVAPPSLPSRGTSHGGGRSNASTGSVIGSILGAGLLLLNVFLVACCLRHRHNNKRPPVIVTGTSEQGSNKSATIEMYAPSSYNETVTGETLSSVSEKSESYSDSNPDYTEEARKAATSTYLIEQVEYPFQYPGYDLQHQLKDPEPIGLHRNMYNHNGVVCLGGGLVDSYYPDARYVAYPPPVQFATGPPQVPPLPQVMVPPPLQVPPPDVTVLTGGMPPPTPLPPPLLSTFNSYSAGGSPLDSDAHLV</sequence>
<keyword evidence="5" id="KW-0325">Glycoprotein</keyword>
<evidence type="ECO:0000256" key="5">
    <source>
        <dbReference type="ARBA" id="ARBA00023180"/>
    </source>
</evidence>
<dbReference type="PROSITE" id="PS50853">
    <property type="entry name" value="FN3"/>
    <property type="match status" value="1"/>
</dbReference>
<feature type="domain" description="Ig-like" evidence="9">
    <location>
        <begin position="366"/>
        <end position="453"/>
    </location>
</feature>
<dbReference type="PROSITE" id="PS00290">
    <property type="entry name" value="IG_MHC"/>
    <property type="match status" value="1"/>
</dbReference>